<protein>
    <submittedName>
        <fullName evidence="1">Bm14091</fullName>
    </submittedName>
</protein>
<name>A0A1I9FZK4_BRUMA</name>
<gene>
    <name evidence="1" type="primary">Bm14091</name>
    <name evidence="1" type="ORF">BM_Bm14091</name>
</gene>
<proteinExistence type="predicted"/>
<accession>A0A1I9FZK4</accession>
<dbReference type="EMBL" id="LN854668">
    <property type="protein sequence ID" value="CDP90689.1"/>
    <property type="molecule type" value="Genomic_DNA"/>
</dbReference>
<evidence type="ECO:0000313" key="1">
    <source>
        <dbReference type="EMBL" id="CDP90689.1"/>
    </source>
</evidence>
<reference evidence="1" key="2">
    <citation type="submission" date="2012-12" db="EMBL/GenBank/DDBJ databases">
        <authorList>
            <consortium name="WormBase Consortium"/>
            <person name="Ghedin E."/>
            <person name="Paulini M."/>
        </authorList>
    </citation>
    <scope>NUCLEOTIDE SEQUENCE</scope>
    <source>
        <strain evidence="1">FR3</strain>
    </source>
</reference>
<reference evidence="1" key="1">
    <citation type="journal article" date="2007" name="Science">
        <title>Draft genome of the filarial nematode parasite Brugia malayi.</title>
        <authorList>
            <person name="Ghedin E."/>
            <person name="Wang S."/>
            <person name="Spiro D."/>
            <person name="Caler E."/>
            <person name="Zhao Q."/>
            <person name="Crabtree J."/>
            <person name="Allen J.E."/>
            <person name="Delcher A.L."/>
            <person name="Guiliano D.B."/>
            <person name="Miranda-Saavedra D."/>
            <person name="Angiuoli S.V."/>
            <person name="Creasy T."/>
            <person name="Amedeo P."/>
            <person name="Haas B."/>
            <person name="El-Sayed N.M."/>
            <person name="Wortman J.R."/>
            <person name="Feldblyum T."/>
            <person name="Tallon L."/>
            <person name="Schatz M."/>
            <person name="Shumway M."/>
            <person name="Koo H."/>
            <person name="Salzberg S.L."/>
            <person name="Schobel S."/>
            <person name="Pertea M."/>
            <person name="Pop M."/>
            <person name="White O."/>
            <person name="Barton G.J."/>
            <person name="Carlow C.K."/>
            <person name="Crawford M.J."/>
            <person name="Daub J."/>
            <person name="Dimmic M.W."/>
            <person name="Estes C.F."/>
            <person name="Foster J.M."/>
            <person name="Ganatra M."/>
            <person name="Gregory W.F."/>
            <person name="Johnson N.M."/>
            <person name="Jin J."/>
            <person name="Komuniecki R."/>
            <person name="Korf I."/>
            <person name="Kumar S."/>
            <person name="Laney S."/>
            <person name="Li B.W."/>
            <person name="Li W."/>
            <person name="Lindblom T.H."/>
            <person name="Lustigman S."/>
            <person name="Ma D."/>
            <person name="Maina C.V."/>
            <person name="Martin D.M."/>
            <person name="McCarter J.P."/>
            <person name="McReynolds L."/>
            <person name="Mitreva M."/>
            <person name="Nutman T.B."/>
            <person name="Parkinson J."/>
            <person name="Peregrin-Alvarez J.M."/>
            <person name="Poole C."/>
            <person name="Ren Q."/>
            <person name="Saunders L."/>
            <person name="Sluder A.E."/>
            <person name="Smith K."/>
            <person name="Stanke M."/>
            <person name="Unnasch T.R."/>
            <person name="Ware J."/>
            <person name="Wei A.D."/>
            <person name="Weil G."/>
            <person name="Williams D.J."/>
            <person name="Zhang Y."/>
            <person name="Williams S.A."/>
            <person name="Fraser-Liggett C."/>
            <person name="Slatko B."/>
            <person name="Blaxter M.L."/>
            <person name="Scott A.L."/>
        </authorList>
    </citation>
    <scope>NUCLEOTIDE SEQUENCE</scope>
    <source>
        <strain evidence="1">FR3</strain>
    </source>
</reference>
<organism evidence="1">
    <name type="scientific">Brugia malayi</name>
    <name type="common">Filarial nematode worm</name>
    <dbReference type="NCBI Taxonomy" id="6279"/>
    <lineage>
        <taxon>Eukaryota</taxon>
        <taxon>Metazoa</taxon>
        <taxon>Ecdysozoa</taxon>
        <taxon>Nematoda</taxon>
        <taxon>Chromadorea</taxon>
        <taxon>Rhabditida</taxon>
        <taxon>Spirurina</taxon>
        <taxon>Spiruromorpha</taxon>
        <taxon>Filarioidea</taxon>
        <taxon>Onchocercidae</taxon>
        <taxon>Brugia</taxon>
    </lineage>
</organism>
<dbReference type="AlphaFoldDB" id="A0A1I9FZK4"/>
<sequence length="118" mass="13159">MIQIRQTCKYDFSRPFCCITYQPSSGVGLITSFSLRSELFGSSALANLKGIIFSVPVHIFGRAAVPRFQLTIGIYETQRRQTRKVDPLSCRKDEITPKNAPMIFADFDSMASPAHVAP</sequence>